<dbReference type="PANTHER" id="PTHR44943:SF8">
    <property type="entry name" value="TPR REPEAT-CONTAINING PROTEIN MJ0263"/>
    <property type="match status" value="1"/>
</dbReference>
<keyword evidence="1" id="KW-0677">Repeat</keyword>
<sequence length="393" mass="42414">MSDKIVSPEIVKLMDKITQNPTSRLFVPLAEEYLKCEMVDEAIIVLVEGIKNHPSYVAARVMLGKTYLQKDQIPEAQAEFEQVIAINSDNILAHKKLAMIYQGQGQLQRALEACKKVLVIDPSDKEAKGLVGVLEKSVASSAQAEEAAVLSSSPVSSEPSPASEAEMKEADPAPPVESAFPVEINHASSQEMQIEEAPMPVESSAPVDELAFGVQAEPVIPAGSGVNVPEVFENQNPAAAYDERVAEAPIEIPAIAENGFAEEDSWEGDKTVVGGFEIPSMEKEPLSSPGLEISPTSDENDKKEESLLSTTLASLYMSQGHYQQAADVYQKLLARDPSDEESRQGLEKALQSLLLKQGGGGASQESSGADDPKKKKAQRLQSWLDSIRKKNES</sequence>
<feature type="repeat" description="TPR" evidence="3">
    <location>
        <begin position="91"/>
        <end position="124"/>
    </location>
</feature>
<dbReference type="Proteomes" id="UP000534783">
    <property type="component" value="Unassembled WGS sequence"/>
</dbReference>
<dbReference type="Pfam" id="PF13176">
    <property type="entry name" value="TPR_7"/>
    <property type="match status" value="1"/>
</dbReference>
<gene>
    <name evidence="5" type="ORF">MNODULE_20720</name>
</gene>
<evidence type="ECO:0000256" key="4">
    <source>
        <dbReference type="SAM" id="MobiDB-lite"/>
    </source>
</evidence>
<keyword evidence="6" id="KW-1185">Reference proteome</keyword>
<organism evidence="5 6">
    <name type="scientific">Candidatus Manganitrophus noduliformans</name>
    <dbReference type="NCBI Taxonomy" id="2606439"/>
    <lineage>
        <taxon>Bacteria</taxon>
        <taxon>Pseudomonadati</taxon>
        <taxon>Nitrospirota</taxon>
        <taxon>Nitrospiria</taxon>
        <taxon>Candidatus Troglogloeales</taxon>
        <taxon>Candidatus Manganitrophaceae</taxon>
        <taxon>Candidatus Manganitrophus</taxon>
    </lineage>
</organism>
<comment type="caution">
    <text evidence="5">The sequence shown here is derived from an EMBL/GenBank/DDBJ whole genome shotgun (WGS) entry which is preliminary data.</text>
</comment>
<accession>A0A7X6DTN4</accession>
<evidence type="ECO:0000313" key="5">
    <source>
        <dbReference type="EMBL" id="NKE73183.1"/>
    </source>
</evidence>
<dbReference type="InterPro" id="IPR011990">
    <property type="entry name" value="TPR-like_helical_dom_sf"/>
</dbReference>
<evidence type="ECO:0000256" key="3">
    <source>
        <dbReference type="PROSITE-ProRule" id="PRU00339"/>
    </source>
</evidence>
<dbReference type="InterPro" id="IPR019734">
    <property type="entry name" value="TPR_rpt"/>
</dbReference>
<reference evidence="5 6" key="1">
    <citation type="journal article" date="2020" name="Nature">
        <title>Bacterial chemolithoautotrophy via manganese oxidation.</title>
        <authorList>
            <person name="Yu H."/>
            <person name="Leadbetter J.R."/>
        </authorList>
    </citation>
    <scope>NUCLEOTIDE SEQUENCE [LARGE SCALE GENOMIC DNA]</scope>
    <source>
        <strain evidence="5 6">Mn-1</strain>
    </source>
</reference>
<dbReference type="EMBL" id="VTOW01000005">
    <property type="protein sequence ID" value="NKE73183.1"/>
    <property type="molecule type" value="Genomic_DNA"/>
</dbReference>
<feature type="region of interest" description="Disordered" evidence="4">
    <location>
        <begin position="279"/>
        <end position="306"/>
    </location>
</feature>
<dbReference type="Pfam" id="PF00515">
    <property type="entry name" value="TPR_1"/>
    <property type="match status" value="1"/>
</dbReference>
<evidence type="ECO:0000313" key="6">
    <source>
        <dbReference type="Proteomes" id="UP000534783"/>
    </source>
</evidence>
<proteinExistence type="predicted"/>
<feature type="compositionally biased region" description="Basic and acidic residues" evidence="4">
    <location>
        <begin position="334"/>
        <end position="346"/>
    </location>
</feature>
<dbReference type="SMART" id="SM00028">
    <property type="entry name" value="TPR"/>
    <property type="match status" value="4"/>
</dbReference>
<feature type="repeat" description="TPR" evidence="3">
    <location>
        <begin position="57"/>
        <end position="90"/>
    </location>
</feature>
<dbReference type="Gene3D" id="1.25.40.10">
    <property type="entry name" value="Tetratricopeptide repeat domain"/>
    <property type="match status" value="2"/>
</dbReference>
<dbReference type="AlphaFoldDB" id="A0A7X6DTN4"/>
<name>A0A7X6DTN4_9BACT</name>
<dbReference type="Pfam" id="PF13181">
    <property type="entry name" value="TPR_8"/>
    <property type="match status" value="1"/>
</dbReference>
<evidence type="ECO:0000256" key="2">
    <source>
        <dbReference type="ARBA" id="ARBA00022803"/>
    </source>
</evidence>
<evidence type="ECO:0000256" key="1">
    <source>
        <dbReference type="ARBA" id="ARBA00022737"/>
    </source>
</evidence>
<feature type="compositionally biased region" description="Low complexity" evidence="4">
    <location>
        <begin position="145"/>
        <end position="164"/>
    </location>
</feature>
<dbReference type="SUPFAM" id="SSF48452">
    <property type="entry name" value="TPR-like"/>
    <property type="match status" value="1"/>
</dbReference>
<dbReference type="InterPro" id="IPR051685">
    <property type="entry name" value="Ycf3/AcsC/BcsC/TPR_MFPF"/>
</dbReference>
<dbReference type="PANTHER" id="PTHR44943">
    <property type="entry name" value="CELLULOSE SYNTHASE OPERON PROTEIN C"/>
    <property type="match status" value="1"/>
</dbReference>
<feature type="repeat" description="TPR" evidence="3">
    <location>
        <begin position="306"/>
        <end position="339"/>
    </location>
</feature>
<protein>
    <submittedName>
        <fullName evidence="5">Tetratricopeptide repeat protein</fullName>
    </submittedName>
</protein>
<keyword evidence="2 3" id="KW-0802">TPR repeat</keyword>
<feature type="region of interest" description="Disordered" evidence="4">
    <location>
        <begin position="145"/>
        <end position="177"/>
    </location>
</feature>
<dbReference type="PROSITE" id="PS50005">
    <property type="entry name" value="TPR"/>
    <property type="match status" value="3"/>
</dbReference>
<dbReference type="RefSeq" id="WP_168063120.1">
    <property type="nucleotide sequence ID" value="NZ_VTOW01000005.1"/>
</dbReference>
<feature type="region of interest" description="Disordered" evidence="4">
    <location>
        <begin position="334"/>
        <end position="393"/>
    </location>
</feature>